<name>A0A060CHA7_9CHLR</name>
<sequence>MDPMPDTPVKLTVTVGQGVAADHVVAYVTLDGSAPAGSRGVAHNGFALPFHKVDVRWEALVWSFVEVWEATIPGQPEGTFVRYDIEAWHSAIADTSHW</sequence>
<accession>A0A060CHA7</accession>
<dbReference type="AlphaFoldDB" id="A0A060CHA7"/>
<reference evidence="1" key="1">
    <citation type="journal article" date="2013" name="Environ. Microbiol.">
        <title>Seasonally variable intestinal metagenomes of the red palm weevil (Rhynchophorus ferrugineus).</title>
        <authorList>
            <person name="Jia S."/>
            <person name="Zhang X."/>
            <person name="Zhang G."/>
            <person name="Yin A."/>
            <person name="Zhang S."/>
            <person name="Li F."/>
            <person name="Wang L."/>
            <person name="Zhao D."/>
            <person name="Yun Q."/>
            <person name="Tala"/>
            <person name="Wang J."/>
            <person name="Sun G."/>
            <person name="Baabdullah M."/>
            <person name="Yu X."/>
            <person name="Hu S."/>
            <person name="Al-Mssallem I.S."/>
            <person name="Yu J."/>
        </authorList>
    </citation>
    <scope>NUCLEOTIDE SEQUENCE</scope>
</reference>
<protein>
    <submittedName>
        <fullName evidence="1">CAZy families GH13 protein</fullName>
    </submittedName>
</protein>
<dbReference type="EMBL" id="KF126950">
    <property type="protein sequence ID" value="AIA94302.1"/>
    <property type="molecule type" value="Genomic_DNA"/>
</dbReference>
<organism evidence="1">
    <name type="scientific">uncultured Chloroflexus sp</name>
    <dbReference type="NCBI Taxonomy" id="214040"/>
    <lineage>
        <taxon>Bacteria</taxon>
        <taxon>Bacillati</taxon>
        <taxon>Chloroflexota</taxon>
        <taxon>Chloroflexia</taxon>
        <taxon>Chloroflexales</taxon>
        <taxon>Chloroflexineae</taxon>
        <taxon>Chloroflexaceae</taxon>
        <taxon>Chloroflexus</taxon>
        <taxon>environmental samples</taxon>
    </lineage>
</organism>
<proteinExistence type="predicted"/>
<evidence type="ECO:0000313" key="1">
    <source>
        <dbReference type="EMBL" id="AIA94302.1"/>
    </source>
</evidence>
<feature type="non-terminal residue" evidence="1">
    <location>
        <position position="98"/>
    </location>
</feature>